<dbReference type="EMBL" id="JACHMJ010000001">
    <property type="protein sequence ID" value="MBB5843212.1"/>
    <property type="molecule type" value="Genomic_DNA"/>
</dbReference>
<keyword evidence="1" id="KW-0812">Transmembrane</keyword>
<evidence type="ECO:0000313" key="3">
    <source>
        <dbReference type="Proteomes" id="UP000536685"/>
    </source>
</evidence>
<dbReference type="Proteomes" id="UP000536685">
    <property type="component" value="Unassembled WGS sequence"/>
</dbReference>
<evidence type="ECO:0000256" key="1">
    <source>
        <dbReference type="SAM" id="Phobius"/>
    </source>
</evidence>
<protein>
    <recommendedName>
        <fullName evidence="4">Aromatic ring-opening dioxygenase LigA</fullName>
    </recommendedName>
</protein>
<gene>
    <name evidence="2" type="ORF">HD599_001535</name>
</gene>
<dbReference type="RefSeq" id="WP_184235566.1">
    <property type="nucleotide sequence ID" value="NZ_JACHMJ010000001.1"/>
</dbReference>
<comment type="caution">
    <text evidence="2">The sequence shown here is derived from an EMBL/GenBank/DDBJ whole genome shotgun (WGS) entry which is preliminary data.</text>
</comment>
<dbReference type="AlphaFoldDB" id="A0A841AMN4"/>
<keyword evidence="1" id="KW-1133">Transmembrane helix</keyword>
<reference evidence="2 3" key="1">
    <citation type="submission" date="2020-08" db="EMBL/GenBank/DDBJ databases">
        <title>Sequencing the genomes of 1000 actinobacteria strains.</title>
        <authorList>
            <person name="Klenk H.-P."/>
        </authorList>
    </citation>
    <scope>NUCLEOTIDE SEQUENCE [LARGE SCALE GENOMIC DNA]</scope>
    <source>
        <strain evidence="2 3">DSM 105784</strain>
    </source>
</reference>
<keyword evidence="1" id="KW-0472">Membrane</keyword>
<proteinExistence type="predicted"/>
<feature type="transmembrane region" description="Helical" evidence="1">
    <location>
        <begin position="21"/>
        <end position="47"/>
    </location>
</feature>
<evidence type="ECO:0000313" key="2">
    <source>
        <dbReference type="EMBL" id="MBB5843212.1"/>
    </source>
</evidence>
<evidence type="ECO:0008006" key="4">
    <source>
        <dbReference type="Google" id="ProtNLM"/>
    </source>
</evidence>
<feature type="transmembrane region" description="Helical" evidence="1">
    <location>
        <begin position="123"/>
        <end position="150"/>
    </location>
</feature>
<organism evidence="2 3">
    <name type="scientific">Conyzicola lurida</name>
    <dbReference type="NCBI Taxonomy" id="1172621"/>
    <lineage>
        <taxon>Bacteria</taxon>
        <taxon>Bacillati</taxon>
        <taxon>Actinomycetota</taxon>
        <taxon>Actinomycetes</taxon>
        <taxon>Micrococcales</taxon>
        <taxon>Microbacteriaceae</taxon>
        <taxon>Conyzicola</taxon>
    </lineage>
</organism>
<keyword evidence="3" id="KW-1185">Reference proteome</keyword>
<accession>A0A841AMN4</accession>
<name>A0A841AMN4_9MICO</name>
<sequence>MTAPASTTVRTAPATAPRATALRLIGLVGIIGGAVMIIGGGVAWGAVSSQLAAESITVSDDADFMAGAPVVGPLSAYAQATVINHHALEASDGLTYAELEQDDPVRATVMNASFLRASLFTSVVSFGVAAFAMGVGVLVALFGWAITALVPKRGSARA</sequence>